<protein>
    <submittedName>
        <fullName evidence="2">Protein N-acetyltransferase, RimJ/RimL family</fullName>
    </submittedName>
</protein>
<dbReference type="GO" id="GO:0005737">
    <property type="term" value="C:cytoplasm"/>
    <property type="evidence" value="ECO:0007669"/>
    <property type="project" value="TreeGrafter"/>
</dbReference>
<name>A0A1H0KPM3_9PSED</name>
<keyword evidence="3" id="KW-1185">Reference proteome</keyword>
<evidence type="ECO:0000259" key="1">
    <source>
        <dbReference type="PROSITE" id="PS51186"/>
    </source>
</evidence>
<dbReference type="OrthoDB" id="5295305at2"/>
<accession>A0A1H0KPM3</accession>
<reference evidence="3" key="1">
    <citation type="submission" date="2016-10" db="EMBL/GenBank/DDBJ databases">
        <authorList>
            <person name="Varghese N."/>
            <person name="Submissions S."/>
        </authorList>
    </citation>
    <scope>NUCLEOTIDE SEQUENCE [LARGE SCALE GENOMIC DNA]</scope>
    <source>
        <strain evidence="3">JCM 21621</strain>
    </source>
</reference>
<dbReference type="GO" id="GO:0008999">
    <property type="term" value="F:protein-N-terminal-alanine acetyltransferase activity"/>
    <property type="evidence" value="ECO:0007669"/>
    <property type="project" value="TreeGrafter"/>
</dbReference>
<dbReference type="InterPro" id="IPR016181">
    <property type="entry name" value="Acyl_CoA_acyltransferase"/>
</dbReference>
<evidence type="ECO:0000313" key="2">
    <source>
        <dbReference type="EMBL" id="SDO57889.1"/>
    </source>
</evidence>
<dbReference type="PROSITE" id="PS51186">
    <property type="entry name" value="GNAT"/>
    <property type="match status" value="1"/>
</dbReference>
<dbReference type="PANTHER" id="PTHR43441:SF2">
    <property type="entry name" value="FAMILY ACETYLTRANSFERASE, PUTATIVE (AFU_ORTHOLOGUE AFUA_7G00850)-RELATED"/>
    <property type="match status" value="1"/>
</dbReference>
<dbReference type="SUPFAM" id="SSF55729">
    <property type="entry name" value="Acyl-CoA N-acyltransferases (Nat)"/>
    <property type="match status" value="1"/>
</dbReference>
<evidence type="ECO:0000313" key="3">
    <source>
        <dbReference type="Proteomes" id="UP000242957"/>
    </source>
</evidence>
<dbReference type="Proteomes" id="UP000242957">
    <property type="component" value="Unassembled WGS sequence"/>
</dbReference>
<dbReference type="STRING" id="198616.SAMN05216193_11313"/>
<dbReference type="Gene3D" id="3.40.630.30">
    <property type="match status" value="1"/>
</dbReference>
<proteinExistence type="predicted"/>
<dbReference type="InterPro" id="IPR000182">
    <property type="entry name" value="GNAT_dom"/>
</dbReference>
<dbReference type="PANTHER" id="PTHR43441">
    <property type="entry name" value="RIBOSOMAL-PROTEIN-SERINE ACETYLTRANSFERASE"/>
    <property type="match status" value="1"/>
</dbReference>
<feature type="domain" description="N-acetyltransferase" evidence="1">
    <location>
        <begin position="25"/>
        <end position="183"/>
    </location>
</feature>
<gene>
    <name evidence="2" type="ORF">SAMN05216193_11313</name>
</gene>
<dbReference type="RefSeq" id="WP_084312082.1">
    <property type="nucleotide sequence ID" value="NZ_FNIJ01000013.1"/>
</dbReference>
<keyword evidence="2" id="KW-0808">Transferase</keyword>
<sequence length="229" mass="26246">MTEQTALHWQPVAMPARESISGRYVNLEPLDPARHGDDLWTALQGPDSDPVLWDYLPYGPFPERAGFDAWIAGNAASADPQFFAVIDKASQRCVGLLSFLRITPKDGCIEIGHIAFGRVMQRSPGSTEAVYLLAKRAFDLGYRRLEWKCNSLNTRSMRAAERLGFTYEGTFRQHMVVKDRNRDSAWFSILDSEWPVRQRAFEEWLSGENFDEQGRQKRRLEDLRSFVPS</sequence>
<dbReference type="AlphaFoldDB" id="A0A1H0KPM3"/>
<dbReference type="Pfam" id="PF13302">
    <property type="entry name" value="Acetyltransf_3"/>
    <property type="match status" value="1"/>
</dbReference>
<dbReference type="FunFam" id="3.40.630.30:FF:000047">
    <property type="entry name" value="Acetyltransferase, GNAT family"/>
    <property type="match status" value="1"/>
</dbReference>
<dbReference type="GO" id="GO:1990189">
    <property type="term" value="F:protein N-terminal-serine acetyltransferase activity"/>
    <property type="evidence" value="ECO:0007669"/>
    <property type="project" value="TreeGrafter"/>
</dbReference>
<dbReference type="EMBL" id="FNIJ01000013">
    <property type="protein sequence ID" value="SDO57889.1"/>
    <property type="molecule type" value="Genomic_DNA"/>
</dbReference>
<dbReference type="InterPro" id="IPR051908">
    <property type="entry name" value="Ribosomal_N-acetyltransferase"/>
</dbReference>
<organism evidence="2 3">
    <name type="scientific">Pseudomonas jinjuensis</name>
    <dbReference type="NCBI Taxonomy" id="198616"/>
    <lineage>
        <taxon>Bacteria</taxon>
        <taxon>Pseudomonadati</taxon>
        <taxon>Pseudomonadota</taxon>
        <taxon>Gammaproteobacteria</taxon>
        <taxon>Pseudomonadales</taxon>
        <taxon>Pseudomonadaceae</taxon>
        <taxon>Pseudomonas</taxon>
    </lineage>
</organism>